<dbReference type="EMBL" id="KV013481">
    <property type="protein sequence ID" value="KZV23507.1"/>
    <property type="molecule type" value="Genomic_DNA"/>
</dbReference>
<protein>
    <submittedName>
        <fullName evidence="1">Uncharacterized protein</fullName>
    </submittedName>
</protein>
<proteinExistence type="predicted"/>
<dbReference type="AlphaFoldDB" id="A0A2Z7AW00"/>
<sequence length="145" mass="16622">MLGKLYISILYFWFVHKSTRKLISRGWDAYKAEWGKCICIDESPQGKYYALAGVASACSGIFLPRFIRELIIPTSSIMEIYYLDLLGNMLFARNMFSIGSGIYYLDPLGICSLLARESTTSIRSEYVHYYLGNMLFAREYVISPC</sequence>
<dbReference type="Proteomes" id="UP000250235">
    <property type="component" value="Unassembled WGS sequence"/>
</dbReference>
<keyword evidence="2" id="KW-1185">Reference proteome</keyword>
<gene>
    <name evidence="1" type="ORF">F511_39800</name>
</gene>
<evidence type="ECO:0000313" key="1">
    <source>
        <dbReference type="EMBL" id="KZV23507.1"/>
    </source>
</evidence>
<accession>A0A2Z7AW00</accession>
<organism evidence="1 2">
    <name type="scientific">Dorcoceras hygrometricum</name>
    <dbReference type="NCBI Taxonomy" id="472368"/>
    <lineage>
        <taxon>Eukaryota</taxon>
        <taxon>Viridiplantae</taxon>
        <taxon>Streptophyta</taxon>
        <taxon>Embryophyta</taxon>
        <taxon>Tracheophyta</taxon>
        <taxon>Spermatophyta</taxon>
        <taxon>Magnoliopsida</taxon>
        <taxon>eudicotyledons</taxon>
        <taxon>Gunneridae</taxon>
        <taxon>Pentapetalae</taxon>
        <taxon>asterids</taxon>
        <taxon>lamiids</taxon>
        <taxon>Lamiales</taxon>
        <taxon>Gesneriaceae</taxon>
        <taxon>Didymocarpoideae</taxon>
        <taxon>Trichosporeae</taxon>
        <taxon>Loxocarpinae</taxon>
        <taxon>Dorcoceras</taxon>
    </lineage>
</organism>
<evidence type="ECO:0000313" key="2">
    <source>
        <dbReference type="Proteomes" id="UP000250235"/>
    </source>
</evidence>
<name>A0A2Z7AW00_9LAMI</name>
<reference evidence="1 2" key="1">
    <citation type="journal article" date="2015" name="Proc. Natl. Acad. Sci. U.S.A.">
        <title>The resurrection genome of Boea hygrometrica: A blueprint for survival of dehydration.</title>
        <authorList>
            <person name="Xiao L."/>
            <person name="Yang G."/>
            <person name="Zhang L."/>
            <person name="Yang X."/>
            <person name="Zhao S."/>
            <person name="Ji Z."/>
            <person name="Zhou Q."/>
            <person name="Hu M."/>
            <person name="Wang Y."/>
            <person name="Chen M."/>
            <person name="Xu Y."/>
            <person name="Jin H."/>
            <person name="Xiao X."/>
            <person name="Hu G."/>
            <person name="Bao F."/>
            <person name="Hu Y."/>
            <person name="Wan P."/>
            <person name="Li L."/>
            <person name="Deng X."/>
            <person name="Kuang T."/>
            <person name="Xiang C."/>
            <person name="Zhu J.K."/>
            <person name="Oliver M.J."/>
            <person name="He Y."/>
        </authorList>
    </citation>
    <scope>NUCLEOTIDE SEQUENCE [LARGE SCALE GENOMIC DNA]</scope>
    <source>
        <strain evidence="2">cv. XS01</strain>
    </source>
</reference>